<comment type="similarity">
    <text evidence="1">Belongs to the bZIP family. C/EBP subfamily.</text>
</comment>
<dbReference type="GO" id="GO:0000978">
    <property type="term" value="F:RNA polymerase II cis-regulatory region sequence-specific DNA binding"/>
    <property type="evidence" value="ECO:0007669"/>
    <property type="project" value="TreeGrafter"/>
</dbReference>
<feature type="coiled-coil region" evidence="2">
    <location>
        <begin position="148"/>
        <end position="189"/>
    </location>
</feature>
<reference evidence="6" key="1">
    <citation type="submission" date="2025-08" db="UniProtKB">
        <authorList>
            <consortium name="RefSeq"/>
        </authorList>
    </citation>
    <scope>IDENTIFICATION</scope>
</reference>
<dbReference type="OrthoDB" id="10032067at2759"/>
<dbReference type="RefSeq" id="XP_030623492.1">
    <property type="nucleotide sequence ID" value="XM_030767632.1"/>
</dbReference>
<dbReference type="SMART" id="SM00338">
    <property type="entry name" value="BRLZ"/>
    <property type="match status" value="1"/>
</dbReference>
<dbReference type="PANTHER" id="PTHR23334">
    <property type="entry name" value="CCAAT/ENHANCER BINDING PROTEIN"/>
    <property type="match status" value="1"/>
</dbReference>
<dbReference type="PANTHER" id="PTHR23334:SF62">
    <property type="entry name" value="CCAAT_ENHANCER BINDING PROTEIN (C_EBP) 1"/>
    <property type="match status" value="1"/>
</dbReference>
<evidence type="ECO:0000256" key="3">
    <source>
        <dbReference type="SAM" id="MobiDB-lite"/>
    </source>
</evidence>
<dbReference type="GO" id="GO:0000981">
    <property type="term" value="F:DNA-binding transcription factor activity, RNA polymerase II-specific"/>
    <property type="evidence" value="ECO:0007669"/>
    <property type="project" value="TreeGrafter"/>
</dbReference>
<evidence type="ECO:0000256" key="1">
    <source>
        <dbReference type="ARBA" id="ARBA00006951"/>
    </source>
</evidence>
<keyword evidence="5" id="KW-1185">Reference proteome</keyword>
<dbReference type="InParanoid" id="A0A6J2UVY9"/>
<dbReference type="InterPro" id="IPR031106">
    <property type="entry name" value="C/EBP"/>
</dbReference>
<feature type="region of interest" description="Disordered" evidence="3">
    <location>
        <begin position="93"/>
        <end position="128"/>
    </location>
</feature>
<feature type="domain" description="BZIP" evidence="4">
    <location>
        <begin position="130"/>
        <end position="193"/>
    </location>
</feature>
<name>A0A6J2UVY9_CHACN</name>
<evidence type="ECO:0000259" key="4">
    <source>
        <dbReference type="PROSITE" id="PS50217"/>
    </source>
</evidence>
<keyword evidence="2" id="KW-0175">Coiled coil</keyword>
<evidence type="ECO:0000313" key="6">
    <source>
        <dbReference type="RefSeq" id="XP_030623492.1"/>
    </source>
</evidence>
<protein>
    <submittedName>
        <fullName evidence="6">CCAAT/enhancer binding protein (C/EBP) 1</fullName>
    </submittedName>
</protein>
<dbReference type="Pfam" id="PF07716">
    <property type="entry name" value="bZIP_2"/>
    <property type="match status" value="1"/>
</dbReference>
<dbReference type="InterPro" id="IPR046347">
    <property type="entry name" value="bZIP_sf"/>
</dbReference>
<gene>
    <name evidence="6" type="primary">cebp1</name>
</gene>
<dbReference type="InterPro" id="IPR004827">
    <property type="entry name" value="bZIP"/>
</dbReference>
<evidence type="ECO:0000313" key="5">
    <source>
        <dbReference type="Proteomes" id="UP000504632"/>
    </source>
</evidence>
<proteinExistence type="inferred from homology"/>
<dbReference type="GO" id="GO:0006351">
    <property type="term" value="P:DNA-templated transcription"/>
    <property type="evidence" value="ECO:0007669"/>
    <property type="project" value="InterPro"/>
</dbReference>
<dbReference type="GO" id="GO:0030099">
    <property type="term" value="P:myeloid cell differentiation"/>
    <property type="evidence" value="ECO:0007669"/>
    <property type="project" value="TreeGrafter"/>
</dbReference>
<accession>A0A6J2UVY9</accession>
<dbReference type="SUPFAM" id="SSF57959">
    <property type="entry name" value="Leucine zipper domain"/>
    <property type="match status" value="1"/>
</dbReference>
<sequence length="208" mass="23487">MKISVSHSAVSPMFSPLTHTSSSVNSLALTPDSTTPALNPLTNAMAQTDEVGYGLTLGSQGLSRTNNDRGTEQLMGLPYLSYSTCLTTSASERTAQHSHMTQQDFSQFLLPPPPSALRQSTQKRGLNKDSAEYRLRRERNNIAVRKSRDKARRRIQLTQQRALQLQEENRQLQTLINQLTQELETLRHFLSQRHLRPKVEEQTRGDNC</sequence>
<dbReference type="Proteomes" id="UP000504632">
    <property type="component" value="Chromosome 3"/>
</dbReference>
<evidence type="ECO:0000256" key="2">
    <source>
        <dbReference type="SAM" id="Coils"/>
    </source>
</evidence>
<dbReference type="PROSITE" id="PS50217">
    <property type="entry name" value="BZIP"/>
    <property type="match status" value="1"/>
</dbReference>
<feature type="compositionally biased region" description="Polar residues" evidence="3">
    <location>
        <begin position="93"/>
        <end position="106"/>
    </location>
</feature>
<organism evidence="5 6">
    <name type="scientific">Chanos chanos</name>
    <name type="common">Milkfish</name>
    <name type="synonym">Mugil chanos</name>
    <dbReference type="NCBI Taxonomy" id="29144"/>
    <lineage>
        <taxon>Eukaryota</taxon>
        <taxon>Metazoa</taxon>
        <taxon>Chordata</taxon>
        <taxon>Craniata</taxon>
        <taxon>Vertebrata</taxon>
        <taxon>Euteleostomi</taxon>
        <taxon>Actinopterygii</taxon>
        <taxon>Neopterygii</taxon>
        <taxon>Teleostei</taxon>
        <taxon>Ostariophysi</taxon>
        <taxon>Gonorynchiformes</taxon>
        <taxon>Chanidae</taxon>
        <taxon>Chanos</taxon>
    </lineage>
</organism>
<dbReference type="Gene3D" id="1.20.5.170">
    <property type="match status" value="1"/>
</dbReference>
<dbReference type="CDD" id="cd14693">
    <property type="entry name" value="bZIP_CEBP"/>
    <property type="match status" value="1"/>
</dbReference>
<dbReference type="GeneID" id="115806769"/>
<dbReference type="AlphaFoldDB" id="A0A6J2UVY9"/>
<dbReference type="CTD" id="114453"/>